<dbReference type="InterPro" id="IPR002492">
    <property type="entry name" value="Transposase_Tc1-like"/>
</dbReference>
<evidence type="ECO:0000259" key="2">
    <source>
        <dbReference type="Pfam" id="PF01498"/>
    </source>
</evidence>
<dbReference type="OrthoDB" id="3263820at2759"/>
<feature type="region of interest" description="Disordered" evidence="1">
    <location>
        <begin position="205"/>
        <end position="226"/>
    </location>
</feature>
<accession>A0A9Q1IT89</accession>
<evidence type="ECO:0000313" key="4">
    <source>
        <dbReference type="Proteomes" id="UP001152622"/>
    </source>
</evidence>
<dbReference type="GO" id="GO:0006313">
    <property type="term" value="P:DNA transposition"/>
    <property type="evidence" value="ECO:0007669"/>
    <property type="project" value="InterPro"/>
</dbReference>
<dbReference type="AlphaFoldDB" id="A0A9Q1IT89"/>
<dbReference type="InterPro" id="IPR036388">
    <property type="entry name" value="WH-like_DNA-bd_sf"/>
</dbReference>
<proteinExistence type="predicted"/>
<dbReference type="GO" id="GO:0003677">
    <property type="term" value="F:DNA binding"/>
    <property type="evidence" value="ECO:0007669"/>
    <property type="project" value="InterPro"/>
</dbReference>
<dbReference type="InterPro" id="IPR009057">
    <property type="entry name" value="Homeodomain-like_sf"/>
</dbReference>
<gene>
    <name evidence="3" type="ORF">SKAU_G00214470</name>
</gene>
<comment type="caution">
    <text evidence="3">The sequence shown here is derived from an EMBL/GenBank/DDBJ whole genome shotgun (WGS) entry which is preliminary data.</text>
</comment>
<organism evidence="3 4">
    <name type="scientific">Synaphobranchus kaupii</name>
    <name type="common">Kaup's arrowtooth eel</name>
    <dbReference type="NCBI Taxonomy" id="118154"/>
    <lineage>
        <taxon>Eukaryota</taxon>
        <taxon>Metazoa</taxon>
        <taxon>Chordata</taxon>
        <taxon>Craniata</taxon>
        <taxon>Vertebrata</taxon>
        <taxon>Euteleostomi</taxon>
        <taxon>Actinopterygii</taxon>
        <taxon>Neopterygii</taxon>
        <taxon>Teleostei</taxon>
        <taxon>Anguilliformes</taxon>
        <taxon>Synaphobranchidae</taxon>
        <taxon>Synaphobranchus</taxon>
    </lineage>
</organism>
<reference evidence="3" key="1">
    <citation type="journal article" date="2023" name="Science">
        <title>Genome structures resolve the early diversification of teleost fishes.</title>
        <authorList>
            <person name="Parey E."/>
            <person name="Louis A."/>
            <person name="Montfort J."/>
            <person name="Bouchez O."/>
            <person name="Roques C."/>
            <person name="Iampietro C."/>
            <person name="Lluch J."/>
            <person name="Castinel A."/>
            <person name="Donnadieu C."/>
            <person name="Desvignes T."/>
            <person name="Floi Bucao C."/>
            <person name="Jouanno E."/>
            <person name="Wen M."/>
            <person name="Mejri S."/>
            <person name="Dirks R."/>
            <person name="Jansen H."/>
            <person name="Henkel C."/>
            <person name="Chen W.J."/>
            <person name="Zahm M."/>
            <person name="Cabau C."/>
            <person name="Klopp C."/>
            <person name="Thompson A.W."/>
            <person name="Robinson-Rechavi M."/>
            <person name="Braasch I."/>
            <person name="Lecointre G."/>
            <person name="Bobe J."/>
            <person name="Postlethwait J.H."/>
            <person name="Berthelot C."/>
            <person name="Roest Crollius H."/>
            <person name="Guiguen Y."/>
        </authorList>
    </citation>
    <scope>NUCLEOTIDE SEQUENCE</scope>
    <source>
        <strain evidence="3">WJC10195</strain>
    </source>
</reference>
<dbReference type="SUPFAM" id="SSF46689">
    <property type="entry name" value="Homeodomain-like"/>
    <property type="match status" value="1"/>
</dbReference>
<name>A0A9Q1IT89_SYNKA</name>
<sequence>MRTKVSMPVKQAIMKLKNENKTIRDIAEAVDLPKSTVWYIVKKQERTGELSNGKSSGRPRKTTVVDDQKILSIVKKKPFSTVKEIKNTLQDTGVDVSATTINRRLQQHNYKWVTARPPDDMASQPQDQSRMSLLQEQGRREILQRMQTSSIINNKTMDLEYLLDVAQQELALARATSRHVDIPEELVCSLQELIYRLGQSMQSVAEAPASPSDIVTVTVDHPPSSE</sequence>
<protein>
    <recommendedName>
        <fullName evidence="2">Transposase Tc1-like domain-containing protein</fullName>
    </recommendedName>
</protein>
<feature type="domain" description="Transposase Tc1-like" evidence="2">
    <location>
        <begin position="68"/>
        <end position="116"/>
    </location>
</feature>
<dbReference type="EMBL" id="JAINUF010000007">
    <property type="protein sequence ID" value="KAJ8353880.1"/>
    <property type="molecule type" value="Genomic_DNA"/>
</dbReference>
<dbReference type="GO" id="GO:0015074">
    <property type="term" value="P:DNA integration"/>
    <property type="evidence" value="ECO:0007669"/>
    <property type="project" value="InterPro"/>
</dbReference>
<evidence type="ECO:0000256" key="1">
    <source>
        <dbReference type="SAM" id="MobiDB-lite"/>
    </source>
</evidence>
<dbReference type="Pfam" id="PF01498">
    <property type="entry name" value="HTH_Tnp_Tc3_2"/>
    <property type="match status" value="1"/>
</dbReference>
<evidence type="ECO:0000313" key="3">
    <source>
        <dbReference type="EMBL" id="KAJ8353880.1"/>
    </source>
</evidence>
<dbReference type="Proteomes" id="UP001152622">
    <property type="component" value="Chromosome 7"/>
</dbReference>
<dbReference type="Gene3D" id="1.10.10.10">
    <property type="entry name" value="Winged helix-like DNA-binding domain superfamily/Winged helix DNA-binding domain"/>
    <property type="match status" value="1"/>
</dbReference>
<keyword evidence="4" id="KW-1185">Reference proteome</keyword>